<accession>A0A2N9EME3</accession>
<organism evidence="2">
    <name type="scientific">Fagus sylvatica</name>
    <name type="common">Beechnut</name>
    <dbReference type="NCBI Taxonomy" id="28930"/>
    <lineage>
        <taxon>Eukaryota</taxon>
        <taxon>Viridiplantae</taxon>
        <taxon>Streptophyta</taxon>
        <taxon>Embryophyta</taxon>
        <taxon>Tracheophyta</taxon>
        <taxon>Spermatophyta</taxon>
        <taxon>Magnoliopsida</taxon>
        <taxon>eudicotyledons</taxon>
        <taxon>Gunneridae</taxon>
        <taxon>Pentapetalae</taxon>
        <taxon>rosids</taxon>
        <taxon>fabids</taxon>
        <taxon>Fagales</taxon>
        <taxon>Fagaceae</taxon>
        <taxon>Fagus</taxon>
    </lineage>
</organism>
<sequence length="242" mass="25584">MNLLSVTPDILVTLHASSEEAIETAKLLALKESLLGGISSVGAATAAIKGISSAGAAAIAIKLSGRQENDGKLIVVGGISSAGAAAAAIKLSRRQENDGKLIVVGPVTMEIRFKAIDVLPISRMKKWFGVVLVASLFMLLVLRYGIMKNPIGLSYLTTPISSNSTNPLEWLDPGVPPAFQNPENASKVVSADTIVLHLFAQRNISSEEQISLQTWNHLKYLINHARGLPNAVDAIKEAGSNI</sequence>
<dbReference type="InterPro" id="IPR050214">
    <property type="entry name" value="Cys_Synth/Cystath_Beta-Synth"/>
</dbReference>
<keyword evidence="1" id="KW-0472">Membrane</keyword>
<dbReference type="AlphaFoldDB" id="A0A2N9EME3"/>
<protein>
    <submittedName>
        <fullName evidence="2">Uncharacterized protein</fullName>
    </submittedName>
</protein>
<reference evidence="2" key="1">
    <citation type="submission" date="2018-02" db="EMBL/GenBank/DDBJ databases">
        <authorList>
            <person name="Cohen D.B."/>
            <person name="Kent A.D."/>
        </authorList>
    </citation>
    <scope>NUCLEOTIDE SEQUENCE</scope>
</reference>
<keyword evidence="1" id="KW-0812">Transmembrane</keyword>
<feature type="transmembrane region" description="Helical" evidence="1">
    <location>
        <begin position="127"/>
        <end position="146"/>
    </location>
</feature>
<evidence type="ECO:0000256" key="1">
    <source>
        <dbReference type="SAM" id="Phobius"/>
    </source>
</evidence>
<keyword evidence="1" id="KW-1133">Transmembrane helix</keyword>
<name>A0A2N9EME3_FAGSY</name>
<gene>
    <name evidence="2" type="ORF">FSB_LOCUS7918</name>
</gene>
<dbReference type="EMBL" id="OIVN01000428">
    <property type="protein sequence ID" value="SPC80036.1"/>
    <property type="molecule type" value="Genomic_DNA"/>
</dbReference>
<evidence type="ECO:0000313" key="2">
    <source>
        <dbReference type="EMBL" id="SPC80036.1"/>
    </source>
</evidence>
<proteinExistence type="predicted"/>
<dbReference type="PANTHER" id="PTHR10314">
    <property type="entry name" value="CYSTATHIONINE BETA-SYNTHASE"/>
    <property type="match status" value="1"/>
</dbReference>